<sequence>MTMDTMSADLPQGAWVMLRAGSLRLLLPHGELGEASYLEVRPQPGAVPGLLEEPTPGTRRFVALSEDMKPLPQCPSGRFVATAFAGDRDGLLWCWDEVQMMNGAQLKARPVPAVLRTGSTPVTHFVEQADGLAYLCSAARLRAFALEGS</sequence>
<organism evidence="1 2">
    <name type="scientific">Ramlibacter tataouinensis (strain ATCC BAA-407 / DSM 14655 / LMG 21543 / TTB310)</name>
    <dbReference type="NCBI Taxonomy" id="365046"/>
    <lineage>
        <taxon>Bacteria</taxon>
        <taxon>Pseudomonadati</taxon>
        <taxon>Pseudomonadota</taxon>
        <taxon>Betaproteobacteria</taxon>
        <taxon>Burkholderiales</taxon>
        <taxon>Comamonadaceae</taxon>
        <taxon>Ramlibacter</taxon>
    </lineage>
</organism>
<evidence type="ECO:0000313" key="2">
    <source>
        <dbReference type="Proteomes" id="UP000008385"/>
    </source>
</evidence>
<accession>F5XX82</accession>
<dbReference type="Proteomes" id="UP000008385">
    <property type="component" value="Chromosome"/>
</dbReference>
<dbReference type="KEGG" id="rta:Rta_19340"/>
<dbReference type="STRING" id="365046.Rta_19340"/>
<reference evidence="2" key="1">
    <citation type="submission" date="2006-01" db="EMBL/GenBank/DDBJ databases">
        <title>Genome of the cyst-dividing bacterium Ramlibacter tataouinensis.</title>
        <authorList>
            <person name="Barakat M."/>
            <person name="Ortet P."/>
            <person name="De Luca G."/>
            <person name="Jourlin-Castelli C."/>
            <person name="Ansaldi M."/>
            <person name="Py B."/>
            <person name="Fichant G."/>
            <person name="Coutinho P."/>
            <person name="Voulhoux R."/>
            <person name="Bastien O."/>
            <person name="Roy S."/>
            <person name="Marechal E."/>
            <person name="Henrissat B."/>
            <person name="Quentin Y."/>
            <person name="Noirot P."/>
            <person name="Filloux A."/>
            <person name="Mejean V."/>
            <person name="DuBow M."/>
            <person name="Barras F."/>
            <person name="Heulin T."/>
        </authorList>
    </citation>
    <scope>NUCLEOTIDE SEQUENCE [LARGE SCALE GENOMIC DNA]</scope>
    <source>
        <strain evidence="2">ATCC BAA-407 / DSM 14655 / LMG 21543 / TTB310</strain>
    </source>
</reference>
<evidence type="ECO:0000313" key="1">
    <source>
        <dbReference type="EMBL" id="AEG93026.1"/>
    </source>
</evidence>
<reference evidence="1 2" key="2">
    <citation type="journal article" date="2011" name="PLoS ONE">
        <title>The Cyst-Dividing Bacterium Ramlibacter tataouinensis TTB310 Genome Reveals a Well-Stocked Toolbox for Adaptation to a Desert Environment.</title>
        <authorList>
            <person name="De Luca G."/>
            <person name="Barakat M."/>
            <person name="Ortet P."/>
            <person name="Fochesato S."/>
            <person name="Jourlin-Castelli C."/>
            <person name="Ansaldi M."/>
            <person name="Py B."/>
            <person name="Fichant G."/>
            <person name="Coutinho P.M."/>
            <person name="Voulhoux R."/>
            <person name="Bastien O."/>
            <person name="Marechal E."/>
            <person name="Henrissat B."/>
            <person name="Quentin Y."/>
            <person name="Noirot P."/>
            <person name="Filloux A."/>
            <person name="Mejean V."/>
            <person name="Dubow M.S."/>
            <person name="Barras F."/>
            <person name="Barbe V."/>
            <person name="Weissenbach J."/>
            <person name="Mihalcescu I."/>
            <person name="Vermeglio A."/>
            <person name="Achouak W."/>
            <person name="Heulin T."/>
        </authorList>
    </citation>
    <scope>NUCLEOTIDE SEQUENCE [LARGE SCALE GENOMIC DNA]</scope>
    <source>
        <strain evidence="2">ATCC BAA-407 / DSM 14655 / LMG 21543 / TTB310</strain>
    </source>
</reference>
<dbReference type="EMBL" id="CP000245">
    <property type="protein sequence ID" value="AEG93026.1"/>
    <property type="molecule type" value="Genomic_DNA"/>
</dbReference>
<dbReference type="AlphaFoldDB" id="F5XX82"/>
<protein>
    <submittedName>
        <fullName evidence="1">Uncharacterized protein</fullName>
    </submittedName>
</protein>
<name>F5XX82_RAMTT</name>
<proteinExistence type="predicted"/>
<keyword evidence="2" id="KW-1185">Reference proteome</keyword>
<gene>
    <name evidence="1" type="ordered locus">Rta_19340</name>
</gene>
<dbReference type="HOGENOM" id="CLU_1748165_0_0_4"/>